<evidence type="ECO:0000259" key="6">
    <source>
        <dbReference type="PROSITE" id="PS50089"/>
    </source>
</evidence>
<feature type="transmembrane region" description="Helical" evidence="5">
    <location>
        <begin position="395"/>
        <end position="416"/>
    </location>
</feature>
<keyword evidence="1" id="KW-0479">Metal-binding</keyword>
<dbReference type="SUPFAM" id="SSF47769">
    <property type="entry name" value="SAM/Pointed domain"/>
    <property type="match status" value="1"/>
</dbReference>
<dbReference type="PROSITE" id="PS50105">
    <property type="entry name" value="SAM_DOMAIN"/>
    <property type="match status" value="1"/>
</dbReference>
<feature type="domain" description="RING-type" evidence="6">
    <location>
        <begin position="17"/>
        <end position="57"/>
    </location>
</feature>
<dbReference type="InterPro" id="IPR013761">
    <property type="entry name" value="SAM/pointed_sf"/>
</dbReference>
<dbReference type="SMART" id="SM00184">
    <property type="entry name" value="RING"/>
    <property type="match status" value="1"/>
</dbReference>
<dbReference type="InterPro" id="IPR001660">
    <property type="entry name" value="SAM"/>
</dbReference>
<keyword evidence="9" id="KW-1185">Reference proteome</keyword>
<evidence type="ECO:0000256" key="4">
    <source>
        <dbReference type="PROSITE-ProRule" id="PRU00175"/>
    </source>
</evidence>
<dbReference type="Proteomes" id="UP001159428">
    <property type="component" value="Unassembled WGS sequence"/>
</dbReference>
<proteinExistence type="predicted"/>
<dbReference type="Gene3D" id="1.10.150.50">
    <property type="entry name" value="Transcription Factor, Ets-1"/>
    <property type="match status" value="1"/>
</dbReference>
<evidence type="ECO:0000256" key="2">
    <source>
        <dbReference type="ARBA" id="ARBA00022771"/>
    </source>
</evidence>
<evidence type="ECO:0000313" key="9">
    <source>
        <dbReference type="Proteomes" id="UP001159428"/>
    </source>
</evidence>
<feature type="transmembrane region" description="Helical" evidence="5">
    <location>
        <begin position="370"/>
        <end position="389"/>
    </location>
</feature>
<name>A0AAU9X654_9CNID</name>
<dbReference type="SMART" id="SM00454">
    <property type="entry name" value="SAM"/>
    <property type="match status" value="1"/>
</dbReference>
<reference evidence="8 9" key="1">
    <citation type="submission" date="2022-05" db="EMBL/GenBank/DDBJ databases">
        <authorList>
            <consortium name="Genoscope - CEA"/>
            <person name="William W."/>
        </authorList>
    </citation>
    <scope>NUCLEOTIDE SEQUENCE [LARGE SCALE GENOMIC DNA]</scope>
</reference>
<dbReference type="Gene3D" id="3.30.40.10">
    <property type="entry name" value="Zinc/RING finger domain, C3HC4 (zinc finger)"/>
    <property type="match status" value="1"/>
</dbReference>
<keyword evidence="3" id="KW-0862">Zinc</keyword>
<evidence type="ECO:0000313" key="8">
    <source>
        <dbReference type="EMBL" id="CAH3137071.1"/>
    </source>
</evidence>
<comment type="caution">
    <text evidence="8">The sequence shown here is derived from an EMBL/GenBank/DDBJ whole genome shotgun (WGS) entry which is preliminary data.</text>
</comment>
<dbReference type="PANTHER" id="PTHR15898:SF13">
    <property type="entry name" value="BIFUNCTIONAL APOPTOSIS REGULATOR"/>
    <property type="match status" value="1"/>
</dbReference>
<evidence type="ECO:0000256" key="5">
    <source>
        <dbReference type="SAM" id="Phobius"/>
    </source>
</evidence>
<organism evidence="8 9">
    <name type="scientific">Pocillopora meandrina</name>
    <dbReference type="NCBI Taxonomy" id="46732"/>
    <lineage>
        <taxon>Eukaryota</taxon>
        <taxon>Metazoa</taxon>
        <taxon>Cnidaria</taxon>
        <taxon>Anthozoa</taxon>
        <taxon>Hexacorallia</taxon>
        <taxon>Scleractinia</taxon>
        <taxon>Astrocoeniina</taxon>
        <taxon>Pocilloporidae</taxon>
        <taxon>Pocillopora</taxon>
    </lineage>
</organism>
<evidence type="ECO:0000256" key="3">
    <source>
        <dbReference type="ARBA" id="ARBA00022833"/>
    </source>
</evidence>
<keyword evidence="5" id="KW-1133">Transmembrane helix</keyword>
<feature type="transmembrane region" description="Helical" evidence="5">
    <location>
        <begin position="332"/>
        <end position="349"/>
    </location>
</feature>
<dbReference type="SUPFAM" id="SSF57850">
    <property type="entry name" value="RING/U-box"/>
    <property type="match status" value="1"/>
</dbReference>
<dbReference type="PROSITE" id="PS50089">
    <property type="entry name" value="ZF_RING_2"/>
    <property type="match status" value="1"/>
</dbReference>
<dbReference type="PROSITE" id="PS00518">
    <property type="entry name" value="ZF_RING_1"/>
    <property type="match status" value="1"/>
</dbReference>
<evidence type="ECO:0000256" key="1">
    <source>
        <dbReference type="ARBA" id="ARBA00022723"/>
    </source>
</evidence>
<dbReference type="GO" id="GO:0008270">
    <property type="term" value="F:zinc ion binding"/>
    <property type="evidence" value="ECO:0007669"/>
    <property type="project" value="UniProtKB-KW"/>
</dbReference>
<dbReference type="InterPro" id="IPR018957">
    <property type="entry name" value="Znf_C3HC4_RING-type"/>
</dbReference>
<feature type="transmembrane region" description="Helical" evidence="5">
    <location>
        <begin position="134"/>
        <end position="155"/>
    </location>
</feature>
<gene>
    <name evidence="8" type="ORF">PMEA_00018163</name>
</gene>
<dbReference type="GO" id="GO:0061630">
    <property type="term" value="F:ubiquitin protein ligase activity"/>
    <property type="evidence" value="ECO:0007669"/>
    <property type="project" value="TreeGrafter"/>
</dbReference>
<feature type="domain" description="SAM" evidence="7">
    <location>
        <begin position="170"/>
        <end position="237"/>
    </location>
</feature>
<sequence>MAKSGQDSQLLKQDLQCGCCFELMVEPTTLSCGHSFCRFCLAKWWHASRHNTCPECREPWSGFPKVNIALRKTIKVLFSKEEVERRCFLESSPDFGLVLSKFDALENKSSQRLRSSREVEFLQGQNLGITFTKLIFIVLSVLGIVMFIYHVLSLFMDQRDPLVRKPVHKWSTQNVAKWLESLGDWAELYGDRFQDAGIDGNLLMSLSEYDLETPPLNVVVSYHRRVLLKELEALKAGGVKQPTDVWEYKAAYPVRAILLLWGLREFPRLTVFYTFFACNQDVFQPLLYYTSETNFEGSIFEATVIPSEEYLRFVLRLILVPYYLIGKFTLKWIYLNYFVGAVVLIYSVLMSLNEFSKLRWLLMMGGWRQLPGLFIGIIITASVNGLFHLALWSFLPSFICDIAFYWMLLLAPYAAWHSFKVGLANGEVHFHPARDFFLWIWRVLHQLRTG</sequence>
<evidence type="ECO:0000259" key="7">
    <source>
        <dbReference type="PROSITE" id="PS50105"/>
    </source>
</evidence>
<dbReference type="InterPro" id="IPR001841">
    <property type="entry name" value="Znf_RING"/>
</dbReference>
<dbReference type="GO" id="GO:0005634">
    <property type="term" value="C:nucleus"/>
    <property type="evidence" value="ECO:0007669"/>
    <property type="project" value="TreeGrafter"/>
</dbReference>
<dbReference type="CDD" id="cd16497">
    <property type="entry name" value="RING-HC_BAR"/>
    <property type="match status" value="1"/>
</dbReference>
<dbReference type="GO" id="GO:0043161">
    <property type="term" value="P:proteasome-mediated ubiquitin-dependent protein catabolic process"/>
    <property type="evidence" value="ECO:0007669"/>
    <property type="project" value="TreeGrafter"/>
</dbReference>
<keyword evidence="2 4" id="KW-0863">Zinc-finger</keyword>
<dbReference type="PANTHER" id="PTHR15898">
    <property type="entry name" value="BIFUNCTIONAL APOPTOSIS REGULATOR"/>
    <property type="match status" value="1"/>
</dbReference>
<accession>A0AAU9X654</accession>
<dbReference type="Pfam" id="PF07647">
    <property type="entry name" value="SAM_2"/>
    <property type="match status" value="1"/>
</dbReference>
<dbReference type="Pfam" id="PF00097">
    <property type="entry name" value="zf-C3HC4"/>
    <property type="match status" value="1"/>
</dbReference>
<dbReference type="InterPro" id="IPR017907">
    <property type="entry name" value="Znf_RING_CS"/>
</dbReference>
<dbReference type="EMBL" id="CALNXJ010000031">
    <property type="protein sequence ID" value="CAH3137071.1"/>
    <property type="molecule type" value="Genomic_DNA"/>
</dbReference>
<protein>
    <recommendedName>
        <fullName evidence="10">Bifunctional apoptosis regulator</fullName>
    </recommendedName>
</protein>
<dbReference type="AlphaFoldDB" id="A0AAU9X654"/>
<keyword evidence="5" id="KW-0472">Membrane</keyword>
<keyword evidence="5" id="KW-0812">Transmembrane</keyword>
<evidence type="ECO:0008006" key="10">
    <source>
        <dbReference type="Google" id="ProtNLM"/>
    </source>
</evidence>
<dbReference type="InterPro" id="IPR013083">
    <property type="entry name" value="Znf_RING/FYVE/PHD"/>
</dbReference>